<dbReference type="EMBL" id="GG749423">
    <property type="protein sequence ID" value="EGE80816.2"/>
    <property type="molecule type" value="Genomic_DNA"/>
</dbReference>
<dbReference type="AlphaFoldDB" id="F2TC53"/>
<reference evidence="1" key="1">
    <citation type="submission" date="2010-03" db="EMBL/GenBank/DDBJ databases">
        <title>Annotation of Blastomyces dermatitidis strain ATCC 18188.</title>
        <authorList>
            <consortium name="The Broad Institute Genome Sequencing Platform"/>
            <consortium name="Broad Institute Genome Sequencing Center for Infectious Disease."/>
            <person name="Cuomo C."/>
            <person name="Klein B."/>
            <person name="Sullivan T."/>
            <person name="Heitman J."/>
            <person name="Young S."/>
            <person name="Zeng Q."/>
            <person name="Gargeya S."/>
            <person name="Alvarado L."/>
            <person name="Berlin A.M."/>
            <person name="Chapman S.B."/>
            <person name="Chen Z."/>
            <person name="Freedman E."/>
            <person name="Gellesch M."/>
            <person name="Goldberg J."/>
            <person name="Griggs A."/>
            <person name="Gujja S."/>
            <person name="Heilman E."/>
            <person name="Heiman D."/>
            <person name="Howarth C."/>
            <person name="Mehta T."/>
            <person name="Neiman D."/>
            <person name="Pearson M."/>
            <person name="Roberts A."/>
            <person name="Saif S."/>
            <person name="Shea T."/>
            <person name="Shenoy N."/>
            <person name="Sisk P."/>
            <person name="Stolte C."/>
            <person name="Sykes S."/>
            <person name="White J."/>
            <person name="Yandava C."/>
            <person name="Haas B."/>
            <person name="Nusbaum C."/>
            <person name="Birren B."/>
        </authorList>
    </citation>
    <scope>NUCLEOTIDE SEQUENCE [LARGE SCALE GENOMIC DNA]</scope>
    <source>
        <strain evidence="1">ATCC 18188</strain>
    </source>
</reference>
<sequence>MLCCRPACPRLQSPSGPAQPQWIAQLAKLLRTTETGNTSTVNIPSIKKIYIKKKNKWCPWIDGQDERQASRTTTVTLAGPGPHAPMPCRMLVPVPVPVPKAPLTN</sequence>
<organism evidence="1">
    <name type="scientific">Ajellomyces dermatitidis (strain ATCC 18188 / CBS 674.68)</name>
    <name type="common">Blastomyces dermatitidis</name>
    <dbReference type="NCBI Taxonomy" id="653446"/>
    <lineage>
        <taxon>Eukaryota</taxon>
        <taxon>Fungi</taxon>
        <taxon>Dikarya</taxon>
        <taxon>Ascomycota</taxon>
        <taxon>Pezizomycotina</taxon>
        <taxon>Eurotiomycetes</taxon>
        <taxon>Eurotiomycetidae</taxon>
        <taxon>Onygenales</taxon>
        <taxon>Ajellomycetaceae</taxon>
        <taxon>Blastomyces</taxon>
    </lineage>
</organism>
<dbReference type="Proteomes" id="UP000007802">
    <property type="component" value="Unassembled WGS sequence"/>
</dbReference>
<gene>
    <name evidence="1" type="ORF">BDDG_03757</name>
</gene>
<evidence type="ECO:0000313" key="1">
    <source>
        <dbReference type="EMBL" id="EGE80816.2"/>
    </source>
</evidence>
<dbReference type="HOGENOM" id="CLU_2557784_0_0_1"/>
<accession>F2TC53</accession>
<name>F2TC53_AJEDA</name>
<protein>
    <submittedName>
        <fullName evidence="1">Uncharacterized protein</fullName>
    </submittedName>
</protein>
<proteinExistence type="predicted"/>